<comment type="caution">
    <text evidence="1">The sequence shown here is derived from an EMBL/GenBank/DDBJ whole genome shotgun (WGS) entry which is preliminary data.</text>
</comment>
<keyword evidence="2" id="KW-1185">Reference proteome</keyword>
<accession>A0ACA9L686</accession>
<evidence type="ECO:0000313" key="1">
    <source>
        <dbReference type="EMBL" id="CAG8513193.1"/>
    </source>
</evidence>
<sequence length="203" mass="23214">MWKTSEEPGLLAVKVILIILSLLLLGVFIAPRIVSDESVTHIELKNDEITMYSPNYFAITNCTGLNDSCQVNCKSNGESFGGGYRTIFNTSECVFKSNSRLEIWLSNVTNWVAIRFDDKKIFEIMDYPDYIILNQWSLIRIRRKVTRNLIRNWKGYLGLFPEYNETSSYGTFLYGVIPTSQPSTAILDLIAESLDTEVQTEVR</sequence>
<organism evidence="1 2">
    <name type="scientific">Racocetra persica</name>
    <dbReference type="NCBI Taxonomy" id="160502"/>
    <lineage>
        <taxon>Eukaryota</taxon>
        <taxon>Fungi</taxon>
        <taxon>Fungi incertae sedis</taxon>
        <taxon>Mucoromycota</taxon>
        <taxon>Glomeromycotina</taxon>
        <taxon>Glomeromycetes</taxon>
        <taxon>Diversisporales</taxon>
        <taxon>Gigasporaceae</taxon>
        <taxon>Racocetra</taxon>
    </lineage>
</organism>
<proteinExistence type="predicted"/>
<gene>
    <name evidence="1" type="ORF">RPERSI_LOCUS2352</name>
</gene>
<dbReference type="EMBL" id="CAJVQC010002554">
    <property type="protein sequence ID" value="CAG8513193.1"/>
    <property type="molecule type" value="Genomic_DNA"/>
</dbReference>
<name>A0ACA9L686_9GLOM</name>
<protein>
    <submittedName>
        <fullName evidence="1">28492_t:CDS:1</fullName>
    </submittedName>
</protein>
<reference evidence="1" key="1">
    <citation type="submission" date="2021-06" db="EMBL/GenBank/DDBJ databases">
        <authorList>
            <person name="Kallberg Y."/>
            <person name="Tangrot J."/>
            <person name="Rosling A."/>
        </authorList>
    </citation>
    <scope>NUCLEOTIDE SEQUENCE</scope>
    <source>
        <strain evidence="1">MA461A</strain>
    </source>
</reference>
<evidence type="ECO:0000313" key="2">
    <source>
        <dbReference type="Proteomes" id="UP000789920"/>
    </source>
</evidence>
<dbReference type="Proteomes" id="UP000789920">
    <property type="component" value="Unassembled WGS sequence"/>
</dbReference>